<name>A0A366QWR4_9HYPO</name>
<dbReference type="GeneID" id="41999383"/>
<evidence type="ECO:0000256" key="3">
    <source>
        <dbReference type="PIRSR" id="PIRSR001221-1"/>
    </source>
</evidence>
<accession>A0A366QWR4</accession>
<dbReference type="PIRSF" id="PIRSF001221">
    <property type="entry name" value="Amidase_fungi"/>
    <property type="match status" value="1"/>
</dbReference>
<dbReference type="OrthoDB" id="6428749at2759"/>
<gene>
    <name evidence="6" type="ORF">FIESC28_09952</name>
</gene>
<dbReference type="RefSeq" id="XP_031011874.1">
    <property type="nucleotide sequence ID" value="XM_031164087.1"/>
</dbReference>
<feature type="active site" description="Acyl-ester intermediate" evidence="3">
    <location>
        <position position="246"/>
    </location>
</feature>
<feature type="domain" description="Amidase" evidence="5">
    <location>
        <begin position="94"/>
        <end position="540"/>
    </location>
</feature>
<feature type="active site" description="Charge relay system" evidence="3">
    <location>
        <position position="222"/>
    </location>
</feature>
<dbReference type="InterPro" id="IPR023631">
    <property type="entry name" value="Amidase_dom"/>
</dbReference>
<dbReference type="GO" id="GO:0016787">
    <property type="term" value="F:hydrolase activity"/>
    <property type="evidence" value="ECO:0007669"/>
    <property type="project" value="UniProtKB-KW"/>
</dbReference>
<dbReference type="AlphaFoldDB" id="A0A366QWR4"/>
<evidence type="ECO:0000313" key="7">
    <source>
        <dbReference type="Proteomes" id="UP000253153"/>
    </source>
</evidence>
<protein>
    <recommendedName>
        <fullName evidence="5">Amidase domain-containing protein</fullName>
    </recommendedName>
</protein>
<dbReference type="Gene3D" id="3.90.1300.10">
    <property type="entry name" value="Amidase signature (AS) domain"/>
    <property type="match status" value="1"/>
</dbReference>
<evidence type="ECO:0000256" key="4">
    <source>
        <dbReference type="PIRSR" id="PIRSR001221-2"/>
    </source>
</evidence>
<keyword evidence="7" id="KW-1185">Reference proteome</keyword>
<comment type="caution">
    <text evidence="6">The sequence shown here is derived from an EMBL/GenBank/DDBJ whole genome shotgun (WGS) entry which is preliminary data.</text>
</comment>
<reference evidence="6 7" key="1">
    <citation type="submission" date="2018-06" db="EMBL/GenBank/DDBJ databases">
        <title>Fusarium incarnatum-equiseti species complex species 28.</title>
        <authorList>
            <person name="Gardiner D.M."/>
        </authorList>
    </citation>
    <scope>NUCLEOTIDE SEQUENCE [LARGE SCALE GENOMIC DNA]</scope>
    <source>
        <strain evidence="6 7">FIESC_28</strain>
    </source>
</reference>
<organism evidence="6 7">
    <name type="scientific">Fusarium coffeatum</name>
    <dbReference type="NCBI Taxonomy" id="231269"/>
    <lineage>
        <taxon>Eukaryota</taxon>
        <taxon>Fungi</taxon>
        <taxon>Dikarya</taxon>
        <taxon>Ascomycota</taxon>
        <taxon>Pezizomycotina</taxon>
        <taxon>Sordariomycetes</taxon>
        <taxon>Hypocreomycetidae</taxon>
        <taxon>Hypocreales</taxon>
        <taxon>Nectriaceae</taxon>
        <taxon>Fusarium</taxon>
        <taxon>Fusarium incarnatum-equiseti species complex</taxon>
    </lineage>
</organism>
<dbReference type="Pfam" id="PF01425">
    <property type="entry name" value="Amidase"/>
    <property type="match status" value="1"/>
</dbReference>
<proteinExistence type="inferred from homology"/>
<feature type="binding site" evidence="4">
    <location>
        <position position="222"/>
    </location>
    <ligand>
        <name>substrate</name>
    </ligand>
</feature>
<dbReference type="EMBL" id="QKXC01000266">
    <property type="protein sequence ID" value="RBR09344.1"/>
    <property type="molecule type" value="Genomic_DNA"/>
</dbReference>
<comment type="similarity">
    <text evidence="1">Belongs to the amidase family.</text>
</comment>
<evidence type="ECO:0000259" key="5">
    <source>
        <dbReference type="Pfam" id="PF01425"/>
    </source>
</evidence>
<sequence length="554" mass="60980">MTSKLLPVIEKVPLKSGSQDYENLRTSILEEFANTVPQDLHLPKDLIDTPPRNVTNIPRTCGILTEQEIDITENYDATALAAAIASKKFSSVAVVTAFAKRAIIAHQLTCCLTQWFMEKAVLTAQRYDDYLEKTGKIVGPLHGVPISIKEHMPIKDQWSNVGFLNARVFDRDDCQMTEILRKAGAIFYCKTNQPQAIMHLETTSPWGRTLNPHNINLSSGGSTGGEAALIALRGSVLGVGTDIGGSVRGPAGFCGIYGYKTTSYMFPQKGFLPAGFAAELNVLCSAGPMCTSLRDVDLMMSIISGSKPWLKDPRLIPIPWTGKLAEKKPLKIGIMMNDGVITPQPPVTRALEWAVSELRSKGFDIKTFQPCGAKDAMDGIRRAYWPDGGKAVREALEAKQEPMHDLTQWILKDAEGPGLDAAGILKLRLARDDFRCRFAEHWEAQDVDFVICPVFVGPACSHETAFYWNYTAFWNYVDYPGIVIPTPIKAGAKGSEDYPADSAPLSKDEEHVRKLWAEGDFEGAPINLQVVGRKYHDNDLFAAVTEIDKAINSS</sequence>
<evidence type="ECO:0000256" key="2">
    <source>
        <dbReference type="ARBA" id="ARBA00022801"/>
    </source>
</evidence>
<dbReference type="PANTHER" id="PTHR46072">
    <property type="entry name" value="AMIDASE-RELATED-RELATED"/>
    <property type="match status" value="1"/>
</dbReference>
<evidence type="ECO:0000313" key="6">
    <source>
        <dbReference type="EMBL" id="RBR09344.1"/>
    </source>
</evidence>
<dbReference type="InterPro" id="IPR036928">
    <property type="entry name" value="AS_sf"/>
</dbReference>
<dbReference type="Proteomes" id="UP000253153">
    <property type="component" value="Unassembled WGS sequence"/>
</dbReference>
<dbReference type="SUPFAM" id="SSF75304">
    <property type="entry name" value="Amidase signature (AS) enzymes"/>
    <property type="match status" value="1"/>
</dbReference>
<feature type="binding site" evidence="4">
    <location>
        <position position="197"/>
    </location>
    <ligand>
        <name>substrate</name>
    </ligand>
</feature>
<dbReference type="PANTHER" id="PTHR46072:SF4">
    <property type="entry name" value="AMIDASE C550.07-RELATED"/>
    <property type="match status" value="1"/>
</dbReference>
<keyword evidence="2" id="KW-0378">Hydrolase</keyword>
<feature type="binding site" evidence="4">
    <location>
        <begin position="243"/>
        <end position="246"/>
    </location>
    <ligand>
        <name>substrate</name>
    </ligand>
</feature>
<evidence type="ECO:0000256" key="1">
    <source>
        <dbReference type="ARBA" id="ARBA00009199"/>
    </source>
</evidence>
<feature type="active site" description="Charge relay system" evidence="3">
    <location>
        <position position="149"/>
    </location>
</feature>